<proteinExistence type="predicted"/>
<feature type="compositionally biased region" description="Acidic residues" evidence="1">
    <location>
        <begin position="129"/>
        <end position="138"/>
    </location>
</feature>
<evidence type="ECO:0000313" key="3">
    <source>
        <dbReference type="Proteomes" id="UP000001593"/>
    </source>
</evidence>
<name>A7SZ65_NEMVE</name>
<reference evidence="2 3" key="1">
    <citation type="journal article" date="2007" name="Science">
        <title>Sea anemone genome reveals ancestral eumetazoan gene repertoire and genomic organization.</title>
        <authorList>
            <person name="Putnam N.H."/>
            <person name="Srivastava M."/>
            <person name="Hellsten U."/>
            <person name="Dirks B."/>
            <person name="Chapman J."/>
            <person name="Salamov A."/>
            <person name="Terry A."/>
            <person name="Shapiro H."/>
            <person name="Lindquist E."/>
            <person name="Kapitonov V.V."/>
            <person name="Jurka J."/>
            <person name="Genikhovich G."/>
            <person name="Grigoriev I.V."/>
            <person name="Lucas S.M."/>
            <person name="Steele R.E."/>
            <person name="Finnerty J.R."/>
            <person name="Technau U."/>
            <person name="Martindale M.Q."/>
            <person name="Rokhsar D.S."/>
        </authorList>
    </citation>
    <scope>NUCLEOTIDE SEQUENCE [LARGE SCALE GENOMIC DNA]</scope>
    <source>
        <strain evidence="3">CH2 X CH6</strain>
    </source>
</reference>
<dbReference type="InParanoid" id="A7SZ65"/>
<feature type="compositionally biased region" description="Basic residues" evidence="1">
    <location>
        <begin position="10"/>
        <end position="19"/>
    </location>
</feature>
<protein>
    <submittedName>
        <fullName evidence="2">Uncharacterized protein</fullName>
    </submittedName>
</protein>
<dbReference type="AlphaFoldDB" id="A7SZ65"/>
<dbReference type="HOGENOM" id="CLU_1512392_0_0_1"/>
<evidence type="ECO:0000313" key="2">
    <source>
        <dbReference type="EMBL" id="EDO31012.1"/>
    </source>
</evidence>
<accession>A7SZ65</accession>
<evidence type="ECO:0000256" key="1">
    <source>
        <dbReference type="SAM" id="MobiDB-lite"/>
    </source>
</evidence>
<feature type="region of interest" description="Disordered" evidence="1">
    <location>
        <begin position="1"/>
        <end position="25"/>
    </location>
</feature>
<gene>
    <name evidence="2" type="ORF">NEMVEDRAFT_v1g248181</name>
</gene>
<dbReference type="Proteomes" id="UP000001593">
    <property type="component" value="Unassembled WGS sequence"/>
</dbReference>
<feature type="region of interest" description="Disordered" evidence="1">
    <location>
        <begin position="120"/>
        <end position="178"/>
    </location>
</feature>
<organism evidence="2 3">
    <name type="scientific">Nematostella vectensis</name>
    <name type="common">Starlet sea anemone</name>
    <dbReference type="NCBI Taxonomy" id="45351"/>
    <lineage>
        <taxon>Eukaryota</taxon>
        <taxon>Metazoa</taxon>
        <taxon>Cnidaria</taxon>
        <taxon>Anthozoa</taxon>
        <taxon>Hexacorallia</taxon>
        <taxon>Actiniaria</taxon>
        <taxon>Edwardsiidae</taxon>
        <taxon>Nematostella</taxon>
    </lineage>
</organism>
<dbReference type="EMBL" id="DS469950">
    <property type="protein sequence ID" value="EDO31012.1"/>
    <property type="molecule type" value="Genomic_DNA"/>
</dbReference>
<sequence length="178" mass="19776">MAESNAREKRPLKKRGGRPKRPEKIKTIYLRESVRELWRARKTSKGLERLTDSEFAEVLLNQCPSQVDKIDFRLMFEAPKPDTTQSRDDVSVDINDLSDPAVIVTTTKGQDTNLAKQVLKAEGDSGSASEDELVDVDDTVMPRVSSDGKDKLIDVDDTTGASSESEGDSENMFVNIDV</sequence>
<keyword evidence="3" id="KW-1185">Reference proteome</keyword>